<gene>
    <name evidence="3" type="ORF">FOL47_001558</name>
</gene>
<evidence type="ECO:0000256" key="1">
    <source>
        <dbReference type="SAM" id="MobiDB-lite"/>
    </source>
</evidence>
<protein>
    <recommendedName>
        <fullName evidence="2">SCP domain-containing protein</fullName>
    </recommendedName>
</protein>
<organism evidence="3 4">
    <name type="scientific">Perkinsus chesapeaki</name>
    <name type="common">Clam parasite</name>
    <name type="synonym">Perkinsus andrewsi</name>
    <dbReference type="NCBI Taxonomy" id="330153"/>
    <lineage>
        <taxon>Eukaryota</taxon>
        <taxon>Sar</taxon>
        <taxon>Alveolata</taxon>
        <taxon>Perkinsozoa</taxon>
        <taxon>Perkinsea</taxon>
        <taxon>Perkinsida</taxon>
        <taxon>Perkinsidae</taxon>
        <taxon>Perkinsus</taxon>
    </lineage>
</organism>
<feature type="compositionally biased region" description="Basic and acidic residues" evidence="1">
    <location>
        <begin position="786"/>
        <end position="800"/>
    </location>
</feature>
<feature type="region of interest" description="Disordered" evidence="1">
    <location>
        <begin position="770"/>
        <end position="800"/>
    </location>
</feature>
<evidence type="ECO:0000313" key="3">
    <source>
        <dbReference type="EMBL" id="KAF4671355.1"/>
    </source>
</evidence>
<dbReference type="Proteomes" id="UP000591131">
    <property type="component" value="Unassembled WGS sequence"/>
</dbReference>
<dbReference type="InterPro" id="IPR014044">
    <property type="entry name" value="CAP_dom"/>
</dbReference>
<dbReference type="EMBL" id="JAAPAO010000138">
    <property type="protein sequence ID" value="KAF4671355.1"/>
    <property type="molecule type" value="Genomic_DNA"/>
</dbReference>
<dbReference type="InterPro" id="IPR035940">
    <property type="entry name" value="CAP_sf"/>
</dbReference>
<sequence length="800" mass="86931">MPPEPAATEESRLLLDSFVDSYLPELKLMFSILPEDAILEEVRNSQSTSRTGEIDIEGVLERLVGRASASQAVPVIDLTLSEDPPAQDNWQTDEEVLAALMAIEDPLQRAFASKTLATVIRNIIIHAPQNSKYCTLKLTNARVRQLYDGLGELLHNLGFEVIYENGGLLQWNRSASDERLVEAHTLLETVNASPVEWIGVAPEALTGPAPPLKPASPTAGAASSSRYTMAGKLTREAIADLTEQRLKKQGKGGSWGTGVIYSNKNNRRRIHGLDDLVPDSGATHFADDYLRMIHGPAGSMAELTQRYSAVEYLGRKILDLCNVARHENGKLGRLQWHDGVAAVARAHAEKMASGEASFSHDGFDSRCRQLPIPYHSAGENLAYSKGMPDGAVTTVNGWMSSPGHRKNLLTAGFTHCGVGCAYGRDGSLWVTQLLFVKMLQSMDIDAWSLQVLREKVTAALPVEGSSSPSENAEVPTAAPAESPSIQLGGGSPHAAADNGGSATTRGGRGSKKARNNPEFSTWVFAVLKQVPSGAAPSTTAGKVYDEDVLSEDEDDNIFEIGDESSGDEDDDGVFVGSSPPKDQSVQRAAEQSCLRDASAMVGTLQRLGKGDVVSWEEDLLPVGARKFKCQKLTHQSRLDRKAPVTRAVEKEESGNWWNNAKKFATSLAAPFDPLVPVDRVIVLVLNQLLICEDMGEQKLKVKSNHRVQQIQRVSFAEDHPDKISFSYRNSSKCNTYKLLPLPEAPELSPNQQLMTCLKQRLSSLNVGMRLTVTDGPPRPMAPPPRGARDKGDDVDHDLLN</sequence>
<evidence type="ECO:0000259" key="2">
    <source>
        <dbReference type="Pfam" id="PF00188"/>
    </source>
</evidence>
<feature type="compositionally biased region" description="Acidic residues" evidence="1">
    <location>
        <begin position="546"/>
        <end position="572"/>
    </location>
</feature>
<dbReference type="InterPro" id="IPR036339">
    <property type="entry name" value="PUB-like_dom_sf"/>
</dbReference>
<dbReference type="Gene3D" id="1.20.58.2190">
    <property type="match status" value="1"/>
</dbReference>
<dbReference type="PANTHER" id="PTHR31157:SF30">
    <property type="entry name" value="SCP DOMAIN-CONTAINING PROTEIN"/>
    <property type="match status" value="1"/>
</dbReference>
<dbReference type="AlphaFoldDB" id="A0A7J6MIN6"/>
<feature type="compositionally biased region" description="Pro residues" evidence="1">
    <location>
        <begin position="776"/>
        <end position="785"/>
    </location>
</feature>
<keyword evidence="4" id="KW-1185">Reference proteome</keyword>
<evidence type="ECO:0000313" key="4">
    <source>
        <dbReference type="Proteomes" id="UP000591131"/>
    </source>
</evidence>
<feature type="domain" description="SCP" evidence="2">
    <location>
        <begin position="318"/>
        <end position="431"/>
    </location>
</feature>
<accession>A0A7J6MIN6</accession>
<feature type="region of interest" description="Disordered" evidence="1">
    <location>
        <begin position="462"/>
        <end position="515"/>
    </location>
</feature>
<reference evidence="3 4" key="1">
    <citation type="submission" date="2020-04" db="EMBL/GenBank/DDBJ databases">
        <title>Perkinsus chesapeaki whole genome sequence.</title>
        <authorList>
            <person name="Bogema D.R."/>
        </authorList>
    </citation>
    <scope>NUCLEOTIDE SEQUENCE [LARGE SCALE GENOMIC DNA]</scope>
    <source>
        <strain evidence="3">ATCC PRA-425</strain>
    </source>
</reference>
<dbReference type="PANTHER" id="PTHR31157">
    <property type="entry name" value="SCP DOMAIN-CONTAINING PROTEIN"/>
    <property type="match status" value="1"/>
</dbReference>
<dbReference type="OrthoDB" id="568194at2759"/>
<dbReference type="CDD" id="cd05379">
    <property type="entry name" value="CAP_bacterial"/>
    <property type="match status" value="1"/>
</dbReference>
<name>A0A7J6MIN6_PERCH</name>
<proteinExistence type="predicted"/>
<dbReference type="SUPFAM" id="SSF55797">
    <property type="entry name" value="PR-1-like"/>
    <property type="match status" value="1"/>
</dbReference>
<feature type="region of interest" description="Disordered" evidence="1">
    <location>
        <begin position="533"/>
        <end position="585"/>
    </location>
</feature>
<dbReference type="Pfam" id="PF00188">
    <property type="entry name" value="CAP"/>
    <property type="match status" value="1"/>
</dbReference>
<comment type="caution">
    <text evidence="3">The sequence shown here is derived from an EMBL/GenBank/DDBJ whole genome shotgun (WGS) entry which is preliminary data.</text>
</comment>
<dbReference type="CDD" id="cd09212">
    <property type="entry name" value="PUB"/>
    <property type="match status" value="1"/>
</dbReference>
<dbReference type="SUPFAM" id="SSF143503">
    <property type="entry name" value="PUG domain-like"/>
    <property type="match status" value="1"/>
</dbReference>
<dbReference type="Gene3D" id="3.40.33.10">
    <property type="entry name" value="CAP"/>
    <property type="match status" value="1"/>
</dbReference>